<proteinExistence type="predicted"/>
<organism evidence="3 4">
    <name type="scientific">Amniculicola lignicola CBS 123094</name>
    <dbReference type="NCBI Taxonomy" id="1392246"/>
    <lineage>
        <taxon>Eukaryota</taxon>
        <taxon>Fungi</taxon>
        <taxon>Dikarya</taxon>
        <taxon>Ascomycota</taxon>
        <taxon>Pezizomycotina</taxon>
        <taxon>Dothideomycetes</taxon>
        <taxon>Pleosporomycetidae</taxon>
        <taxon>Pleosporales</taxon>
        <taxon>Amniculicolaceae</taxon>
        <taxon>Amniculicola</taxon>
    </lineage>
</organism>
<feature type="chain" id="PRO_5025693236" evidence="2">
    <location>
        <begin position="17"/>
        <end position="149"/>
    </location>
</feature>
<dbReference type="OrthoDB" id="10596767at2759"/>
<keyword evidence="4" id="KW-1185">Reference proteome</keyword>
<feature type="compositionally biased region" description="Basic and acidic residues" evidence="1">
    <location>
        <begin position="100"/>
        <end position="110"/>
    </location>
</feature>
<evidence type="ECO:0000256" key="1">
    <source>
        <dbReference type="SAM" id="MobiDB-lite"/>
    </source>
</evidence>
<evidence type="ECO:0000313" key="4">
    <source>
        <dbReference type="Proteomes" id="UP000799779"/>
    </source>
</evidence>
<protein>
    <submittedName>
        <fullName evidence="3">Uncharacterized protein</fullName>
    </submittedName>
</protein>
<name>A0A6A5W9R1_9PLEO</name>
<gene>
    <name evidence="3" type="ORF">P154DRAFT_263339</name>
</gene>
<feature type="region of interest" description="Disordered" evidence="1">
    <location>
        <begin position="88"/>
        <end position="110"/>
    </location>
</feature>
<evidence type="ECO:0000256" key="2">
    <source>
        <dbReference type="SAM" id="SignalP"/>
    </source>
</evidence>
<sequence length="149" mass="16848">MRLITIAALLCSLATARLIPFHDLAPHVSRPRIHRVQTLKNLDSRENTLLVPTETTQPTNEPIVEYPPAAKESKVVYKDGQKQCEHFSPTAGHTWGPCDTKNDSPKHDFRENLPEQWCGPDTLCQKPTWVVNHKVNAKAKRPPWEIAEG</sequence>
<dbReference type="AlphaFoldDB" id="A0A6A5W9R1"/>
<keyword evidence="2" id="KW-0732">Signal</keyword>
<dbReference type="EMBL" id="ML977606">
    <property type="protein sequence ID" value="KAF1998147.1"/>
    <property type="molecule type" value="Genomic_DNA"/>
</dbReference>
<accession>A0A6A5W9R1</accession>
<dbReference type="Proteomes" id="UP000799779">
    <property type="component" value="Unassembled WGS sequence"/>
</dbReference>
<reference evidence="3" key="1">
    <citation type="journal article" date="2020" name="Stud. Mycol.">
        <title>101 Dothideomycetes genomes: a test case for predicting lifestyles and emergence of pathogens.</title>
        <authorList>
            <person name="Haridas S."/>
            <person name="Albert R."/>
            <person name="Binder M."/>
            <person name="Bloem J."/>
            <person name="Labutti K."/>
            <person name="Salamov A."/>
            <person name="Andreopoulos B."/>
            <person name="Baker S."/>
            <person name="Barry K."/>
            <person name="Bills G."/>
            <person name="Bluhm B."/>
            <person name="Cannon C."/>
            <person name="Castanera R."/>
            <person name="Culley D."/>
            <person name="Daum C."/>
            <person name="Ezra D."/>
            <person name="Gonzalez J."/>
            <person name="Henrissat B."/>
            <person name="Kuo A."/>
            <person name="Liang C."/>
            <person name="Lipzen A."/>
            <person name="Lutzoni F."/>
            <person name="Magnuson J."/>
            <person name="Mondo S."/>
            <person name="Nolan M."/>
            <person name="Ohm R."/>
            <person name="Pangilinan J."/>
            <person name="Park H.-J."/>
            <person name="Ramirez L."/>
            <person name="Alfaro M."/>
            <person name="Sun H."/>
            <person name="Tritt A."/>
            <person name="Yoshinaga Y."/>
            <person name="Zwiers L.-H."/>
            <person name="Turgeon B."/>
            <person name="Goodwin S."/>
            <person name="Spatafora J."/>
            <person name="Crous P."/>
            <person name="Grigoriev I."/>
        </authorList>
    </citation>
    <scope>NUCLEOTIDE SEQUENCE</scope>
    <source>
        <strain evidence="3">CBS 123094</strain>
    </source>
</reference>
<evidence type="ECO:0000313" key="3">
    <source>
        <dbReference type="EMBL" id="KAF1998147.1"/>
    </source>
</evidence>
<feature type="signal peptide" evidence="2">
    <location>
        <begin position="1"/>
        <end position="16"/>
    </location>
</feature>